<name>A0AAW1CWU9_9HEMI</name>
<accession>A0AAW1CWU9</accession>
<evidence type="ECO:0000256" key="1">
    <source>
        <dbReference type="SAM" id="MobiDB-lite"/>
    </source>
</evidence>
<reference evidence="2 3" key="1">
    <citation type="submission" date="2022-12" db="EMBL/GenBank/DDBJ databases">
        <title>Chromosome-level genome assembly of true bugs.</title>
        <authorList>
            <person name="Ma L."/>
            <person name="Li H."/>
        </authorList>
    </citation>
    <scope>NUCLEOTIDE SEQUENCE [LARGE SCALE GENOMIC DNA]</scope>
    <source>
        <strain evidence="2">Lab_2022b</strain>
    </source>
</reference>
<gene>
    <name evidence="2" type="ORF">O3M35_011067</name>
</gene>
<dbReference type="Proteomes" id="UP001461498">
    <property type="component" value="Unassembled WGS sequence"/>
</dbReference>
<evidence type="ECO:0000313" key="3">
    <source>
        <dbReference type="Proteomes" id="UP001461498"/>
    </source>
</evidence>
<evidence type="ECO:0000313" key="2">
    <source>
        <dbReference type="EMBL" id="KAK9502268.1"/>
    </source>
</evidence>
<organism evidence="2 3">
    <name type="scientific">Rhynocoris fuscipes</name>
    <dbReference type="NCBI Taxonomy" id="488301"/>
    <lineage>
        <taxon>Eukaryota</taxon>
        <taxon>Metazoa</taxon>
        <taxon>Ecdysozoa</taxon>
        <taxon>Arthropoda</taxon>
        <taxon>Hexapoda</taxon>
        <taxon>Insecta</taxon>
        <taxon>Pterygota</taxon>
        <taxon>Neoptera</taxon>
        <taxon>Paraneoptera</taxon>
        <taxon>Hemiptera</taxon>
        <taxon>Heteroptera</taxon>
        <taxon>Panheteroptera</taxon>
        <taxon>Cimicomorpha</taxon>
        <taxon>Reduviidae</taxon>
        <taxon>Harpactorinae</taxon>
        <taxon>Harpactorini</taxon>
        <taxon>Rhynocoris</taxon>
    </lineage>
</organism>
<keyword evidence="3" id="KW-1185">Reference proteome</keyword>
<feature type="region of interest" description="Disordered" evidence="1">
    <location>
        <begin position="36"/>
        <end position="72"/>
    </location>
</feature>
<proteinExistence type="predicted"/>
<dbReference type="AlphaFoldDB" id="A0AAW1CWU9"/>
<comment type="caution">
    <text evidence="2">The sequence shown here is derived from an EMBL/GenBank/DDBJ whole genome shotgun (WGS) entry which is preliminary data.</text>
</comment>
<protein>
    <submittedName>
        <fullName evidence="2">Uncharacterized protein</fullName>
    </submittedName>
</protein>
<dbReference type="EMBL" id="JAPXFL010000008">
    <property type="protein sequence ID" value="KAK9502268.1"/>
    <property type="molecule type" value="Genomic_DNA"/>
</dbReference>
<sequence>MGSQMLKTDISVEIWKLKRRIECIYEEQSRNNSVYYGKELEDDDDDEGGMPVSKGTDESSCFLFTDDDATRV</sequence>